<keyword evidence="3" id="KW-1185">Reference proteome</keyword>
<reference evidence="3" key="1">
    <citation type="submission" date="2016-10" db="EMBL/GenBank/DDBJ databases">
        <authorList>
            <person name="Varghese N."/>
            <person name="Submissions S."/>
        </authorList>
    </citation>
    <scope>NUCLEOTIDE SEQUENCE [LARGE SCALE GENOMIC DNA]</scope>
    <source>
        <strain evidence="3">DSM 18887</strain>
    </source>
</reference>
<proteinExistence type="predicted"/>
<evidence type="ECO:0000313" key="2">
    <source>
        <dbReference type="EMBL" id="SEQ51071.1"/>
    </source>
</evidence>
<organism evidence="2 3">
    <name type="scientific">Amphritea atlantica</name>
    <dbReference type="NCBI Taxonomy" id="355243"/>
    <lineage>
        <taxon>Bacteria</taxon>
        <taxon>Pseudomonadati</taxon>
        <taxon>Pseudomonadota</taxon>
        <taxon>Gammaproteobacteria</taxon>
        <taxon>Oceanospirillales</taxon>
        <taxon>Oceanospirillaceae</taxon>
        <taxon>Amphritea</taxon>
    </lineage>
</organism>
<dbReference type="AlphaFoldDB" id="A0A1H9GLV6"/>
<name>A0A1H9GLV6_9GAMM</name>
<dbReference type="RefSeq" id="WP_139203165.1">
    <property type="nucleotide sequence ID" value="NZ_AP025284.1"/>
</dbReference>
<dbReference type="Proteomes" id="UP000198749">
    <property type="component" value="Unassembled WGS sequence"/>
</dbReference>
<dbReference type="EMBL" id="FOGB01000004">
    <property type="protein sequence ID" value="SEQ51071.1"/>
    <property type="molecule type" value="Genomic_DNA"/>
</dbReference>
<feature type="signal peptide" evidence="1">
    <location>
        <begin position="1"/>
        <end position="20"/>
    </location>
</feature>
<protein>
    <recommendedName>
        <fullName evidence="4">Chalcone isomerase-like</fullName>
    </recommendedName>
</protein>
<evidence type="ECO:0000256" key="1">
    <source>
        <dbReference type="SAM" id="SignalP"/>
    </source>
</evidence>
<feature type="chain" id="PRO_5011669209" description="Chalcone isomerase-like" evidence="1">
    <location>
        <begin position="21"/>
        <end position="171"/>
    </location>
</feature>
<dbReference type="STRING" id="355243.SAMN03080615_01764"/>
<sequence>MRINLLLITLVLFFAGLAHAVATPLPKNMKVIGEAELKVLWLSIYRARLASPQGVFVSAMMPLLLTLEYQRDVSKQSLLDETRRQWQKSGIAPDDQALWLGSLATLWPDIEDQDTLGFYQDADGYGHFYHNQHYLGSIRDNRFCQAFLGIWLSDNSAFPGFTRQLTGRNSE</sequence>
<evidence type="ECO:0008006" key="4">
    <source>
        <dbReference type="Google" id="ProtNLM"/>
    </source>
</evidence>
<accession>A0A1H9GLV6</accession>
<dbReference type="OrthoDB" id="8527419at2"/>
<gene>
    <name evidence="2" type="ORF">SAMN03080615_01764</name>
</gene>
<keyword evidence="1" id="KW-0732">Signal</keyword>
<evidence type="ECO:0000313" key="3">
    <source>
        <dbReference type="Proteomes" id="UP000198749"/>
    </source>
</evidence>